<feature type="region of interest" description="Disordered" evidence="1">
    <location>
        <begin position="33"/>
        <end position="107"/>
    </location>
</feature>
<sequence>MAPSEAVSGLGDLGPRCLDTQQGGVVARITLKQKPKTRCPRELPPEPTWAQGLQHLPFGAFPGPGVDPEGSRMPEPTSSPTTSPRKDLAAGPRSRMVGPGATRAKKRKPNFCPQETEVLVSKVSKHHQLLFGTGLLRAEPTRRYRVWSRILQAVNALGYCRRDLVDLKHKWRDLRAVVRRKLGDLRKAAHSPGLSSSKPQALALTPVEQVVAKTFSCQALASEGFGLEPHRGPQRSVRAQHVSSWCGGARQVLGRCAGCTQASGLLHGVVLPEPEEEGGSLVPALYSRCGR</sequence>
<keyword evidence="4" id="KW-1185">Reference proteome</keyword>
<dbReference type="Pfam" id="PF13873">
    <property type="entry name" value="Myb_DNA-bind_5"/>
    <property type="match status" value="1"/>
</dbReference>
<comment type="caution">
    <text evidence="3">The sequence shown here is derived from an EMBL/GenBank/DDBJ whole genome shotgun (WGS) entry which is preliminary data.</text>
</comment>
<dbReference type="PANTHER" id="PTHR23098">
    <property type="entry name" value="AGAP001331-PA-RELATED"/>
    <property type="match status" value="1"/>
</dbReference>
<evidence type="ECO:0000313" key="4">
    <source>
        <dbReference type="Proteomes" id="UP001266305"/>
    </source>
</evidence>
<organism evidence="3 4">
    <name type="scientific">Saguinus oedipus</name>
    <name type="common">Cotton-top tamarin</name>
    <name type="synonym">Oedipomidas oedipus</name>
    <dbReference type="NCBI Taxonomy" id="9490"/>
    <lineage>
        <taxon>Eukaryota</taxon>
        <taxon>Metazoa</taxon>
        <taxon>Chordata</taxon>
        <taxon>Craniata</taxon>
        <taxon>Vertebrata</taxon>
        <taxon>Euteleostomi</taxon>
        <taxon>Mammalia</taxon>
        <taxon>Eutheria</taxon>
        <taxon>Euarchontoglires</taxon>
        <taxon>Primates</taxon>
        <taxon>Haplorrhini</taxon>
        <taxon>Platyrrhini</taxon>
        <taxon>Cebidae</taxon>
        <taxon>Callitrichinae</taxon>
        <taxon>Saguinus</taxon>
    </lineage>
</organism>
<accession>A0ABQ9UDF4</accession>
<feature type="region of interest" description="Disordered" evidence="1">
    <location>
        <begin position="1"/>
        <end position="21"/>
    </location>
</feature>
<evidence type="ECO:0000259" key="2">
    <source>
        <dbReference type="Pfam" id="PF13873"/>
    </source>
</evidence>
<proteinExistence type="predicted"/>
<name>A0ABQ9UDF4_SAGOE</name>
<dbReference type="Proteomes" id="UP001266305">
    <property type="component" value="Unassembled WGS sequence"/>
</dbReference>
<feature type="domain" description="Myb/SANT-like DNA-binding" evidence="2">
    <location>
        <begin position="107"/>
        <end position="183"/>
    </location>
</feature>
<protein>
    <recommendedName>
        <fullName evidence="2">Myb/SANT-like DNA-binding domain-containing protein</fullName>
    </recommendedName>
</protein>
<evidence type="ECO:0000313" key="3">
    <source>
        <dbReference type="EMBL" id="KAK2095128.1"/>
    </source>
</evidence>
<gene>
    <name evidence="3" type="ORF">P7K49_026544</name>
</gene>
<dbReference type="InterPro" id="IPR028002">
    <property type="entry name" value="Myb_DNA-bind_5"/>
</dbReference>
<evidence type="ECO:0000256" key="1">
    <source>
        <dbReference type="SAM" id="MobiDB-lite"/>
    </source>
</evidence>
<dbReference type="PANTHER" id="PTHR23098:SF22">
    <property type="entry name" value="MYB-LIKE DOMAIN-CONTAINING PROTEIN"/>
    <property type="match status" value="1"/>
</dbReference>
<dbReference type="EMBL" id="JASSZA010000013">
    <property type="protein sequence ID" value="KAK2095128.1"/>
    <property type="molecule type" value="Genomic_DNA"/>
</dbReference>
<reference evidence="3 4" key="1">
    <citation type="submission" date="2023-05" db="EMBL/GenBank/DDBJ databases">
        <title>B98-5 Cell Line De Novo Hybrid Assembly: An Optical Mapping Approach.</title>
        <authorList>
            <person name="Kananen K."/>
            <person name="Auerbach J.A."/>
            <person name="Kautto E."/>
            <person name="Blachly J.S."/>
        </authorList>
    </citation>
    <scope>NUCLEOTIDE SEQUENCE [LARGE SCALE GENOMIC DNA]</scope>
    <source>
        <strain evidence="3">B95-8</strain>
        <tissue evidence="3">Cell line</tissue>
    </source>
</reference>